<dbReference type="InterPro" id="IPR023214">
    <property type="entry name" value="HAD_sf"/>
</dbReference>
<dbReference type="Gene3D" id="1.20.120.1600">
    <property type="match status" value="1"/>
</dbReference>
<name>A0ABY7AMC8_9ALTE</name>
<dbReference type="InterPro" id="IPR006439">
    <property type="entry name" value="HAD-SF_hydro_IA"/>
</dbReference>
<evidence type="ECO:0000256" key="1">
    <source>
        <dbReference type="ARBA" id="ARBA00001946"/>
    </source>
</evidence>
<evidence type="ECO:0000313" key="5">
    <source>
        <dbReference type="Proteomes" id="UP001163726"/>
    </source>
</evidence>
<comment type="cofactor">
    <cofactor evidence="1">
        <name>Mg(2+)</name>
        <dbReference type="ChEBI" id="CHEBI:18420"/>
    </cofactor>
</comment>
<dbReference type="SFLD" id="SFLDG01129">
    <property type="entry name" value="C1.5:_HAD__Beta-PGM__Phosphata"/>
    <property type="match status" value="1"/>
</dbReference>
<dbReference type="Proteomes" id="UP001163726">
    <property type="component" value="Chromosome"/>
</dbReference>
<keyword evidence="3" id="KW-0460">Magnesium</keyword>
<dbReference type="SFLD" id="SFLDS00003">
    <property type="entry name" value="Haloacid_Dehalogenase"/>
    <property type="match status" value="1"/>
</dbReference>
<dbReference type="Gene3D" id="3.40.50.1000">
    <property type="entry name" value="HAD superfamily/HAD-like"/>
    <property type="match status" value="1"/>
</dbReference>
<dbReference type="EMBL" id="CP109965">
    <property type="protein sequence ID" value="WAJ70373.1"/>
    <property type="molecule type" value="Genomic_DNA"/>
</dbReference>
<reference evidence="4" key="1">
    <citation type="submission" date="2022-10" db="EMBL/GenBank/DDBJ databases">
        <title>Catenovulum adriacola sp. nov. isolated in the Harbour of Susak.</title>
        <authorList>
            <person name="Schoch T."/>
            <person name="Reich S.J."/>
            <person name="Stoeferle S."/>
            <person name="Flaiz M."/>
            <person name="Kazda M."/>
            <person name="Riedel C.U."/>
            <person name="Duerre P."/>
        </authorList>
    </citation>
    <scope>NUCLEOTIDE SEQUENCE</scope>
    <source>
        <strain evidence="4">TS8</strain>
    </source>
</reference>
<proteinExistence type="predicted"/>
<dbReference type="NCBIfam" id="TIGR01549">
    <property type="entry name" value="HAD-SF-IA-v1"/>
    <property type="match status" value="1"/>
</dbReference>
<dbReference type="PANTHER" id="PTHR46470">
    <property type="entry name" value="N-ACYLNEURAMINATE-9-PHOSPHATASE"/>
    <property type="match status" value="1"/>
</dbReference>
<sequence length="233" mass="26219">MLTIYKSFPQVLAISFDLDDTLYDNMPIIQAAENKLLNYIIEKFPAFSELDEVTWQHKKSLFTQKNQRLAHDVSLLRKHFLTDLLVSANVAKASSSALQAYEYFHQHRNNFMVAPSCIELLYKMKQKVPLIAITNGNADPDLIGLSGIFDAVIRPQNELLMKPDKAIFELGSKQLNIPAKNIVHVGDSHITDVQGAINSNMIAGWFNPSKVAFPGAVLPEFEYTNTEDLLNLI</sequence>
<gene>
    <name evidence="4" type="ORF">OLW01_00715</name>
</gene>
<dbReference type="RefSeq" id="WP_268074675.1">
    <property type="nucleotide sequence ID" value="NZ_CP109965.1"/>
</dbReference>
<dbReference type="SUPFAM" id="SSF56784">
    <property type="entry name" value="HAD-like"/>
    <property type="match status" value="1"/>
</dbReference>
<keyword evidence="2 4" id="KW-0378">Hydrolase</keyword>
<evidence type="ECO:0000313" key="4">
    <source>
        <dbReference type="EMBL" id="WAJ70373.1"/>
    </source>
</evidence>
<dbReference type="GO" id="GO:0016787">
    <property type="term" value="F:hydrolase activity"/>
    <property type="evidence" value="ECO:0007669"/>
    <property type="project" value="UniProtKB-KW"/>
</dbReference>
<keyword evidence="5" id="KW-1185">Reference proteome</keyword>
<evidence type="ECO:0000256" key="2">
    <source>
        <dbReference type="ARBA" id="ARBA00022801"/>
    </source>
</evidence>
<protein>
    <submittedName>
        <fullName evidence="4">HAD-IA family hydrolase</fullName>
    </submittedName>
</protein>
<dbReference type="InterPro" id="IPR051400">
    <property type="entry name" value="HAD-like_hydrolase"/>
</dbReference>
<evidence type="ECO:0000256" key="3">
    <source>
        <dbReference type="ARBA" id="ARBA00022842"/>
    </source>
</evidence>
<dbReference type="PANTHER" id="PTHR46470:SF4">
    <property type="entry name" value="5-AMINO-6-(5-PHOSPHO-D-RIBITYLAMINO)URACIL PHOSPHATASE YIGB"/>
    <property type="match status" value="1"/>
</dbReference>
<organism evidence="4 5">
    <name type="scientific">Catenovulum adriaticum</name>
    <dbReference type="NCBI Taxonomy" id="2984846"/>
    <lineage>
        <taxon>Bacteria</taxon>
        <taxon>Pseudomonadati</taxon>
        <taxon>Pseudomonadota</taxon>
        <taxon>Gammaproteobacteria</taxon>
        <taxon>Alteromonadales</taxon>
        <taxon>Alteromonadaceae</taxon>
        <taxon>Catenovulum</taxon>
    </lineage>
</organism>
<dbReference type="InterPro" id="IPR036412">
    <property type="entry name" value="HAD-like_sf"/>
</dbReference>
<dbReference type="Pfam" id="PF00702">
    <property type="entry name" value="Hydrolase"/>
    <property type="match status" value="1"/>
</dbReference>
<accession>A0ABY7AMC8</accession>